<dbReference type="PANTHER" id="PTHR28002">
    <property type="entry name" value="MIOREX COMPLEX COMPONENT 11"/>
    <property type="match status" value="1"/>
</dbReference>
<dbReference type="AlphaFoldDB" id="A0AAE0JM42"/>
<accession>A0AAE0JM42</accession>
<dbReference type="InterPro" id="IPR018811">
    <property type="entry name" value="MRX11"/>
</dbReference>
<dbReference type="GO" id="GO:0005739">
    <property type="term" value="C:mitochondrion"/>
    <property type="evidence" value="ECO:0007669"/>
    <property type="project" value="TreeGrafter"/>
</dbReference>
<dbReference type="PANTHER" id="PTHR28002:SF1">
    <property type="entry name" value="MIOREX COMPLEX COMPONENT 11"/>
    <property type="match status" value="1"/>
</dbReference>
<sequence>MSFRPRPRFLNLGVGRPRFGPPRSRTNELLFSQLTSMIPTTTTIQSSFTTKSRLSTTSTPLSPGGPRRCSHQYQHQHHHCGPRSRSHNYSNRSWQKQQQQHQQTRHNSTNPNSHQNPNPNSNPNKNTERIDRLLTRLPRFLHPYLSSLRSSPSSFIVAFLILHEITAVIPGLGFFYFFHYYDTDTDTDTDTDDDDTDKPSSSSSYGKRVTDWVMGWMVEHGYSEVMMGKMEGFERWFKRKKYFGFGGNEGEGEGLSAVVVGGEDGTKSEGVSAGGGGGEEEGKEQVLMKKWQSGDEKYRVLVDAALAYAITKALLPLRIIVSVQATPWFAGVLGRVRRVFGGGLRK</sequence>
<keyword evidence="2" id="KW-1133">Transmembrane helix</keyword>
<keyword evidence="2" id="KW-0472">Membrane</keyword>
<proteinExistence type="predicted"/>
<evidence type="ECO:0000313" key="4">
    <source>
        <dbReference type="Proteomes" id="UP001278500"/>
    </source>
</evidence>
<dbReference type="RefSeq" id="XP_062685081.1">
    <property type="nucleotide sequence ID" value="XM_062826438.1"/>
</dbReference>
<feature type="compositionally biased region" description="Basic residues" evidence="1">
    <location>
        <begin position="68"/>
        <end position="86"/>
    </location>
</feature>
<feature type="compositionally biased region" description="Low complexity" evidence="1">
    <location>
        <begin position="95"/>
        <end position="125"/>
    </location>
</feature>
<evidence type="ECO:0000256" key="1">
    <source>
        <dbReference type="SAM" id="MobiDB-lite"/>
    </source>
</evidence>
<dbReference type="Pfam" id="PF10306">
    <property type="entry name" value="FLILHELTA"/>
    <property type="match status" value="1"/>
</dbReference>
<dbReference type="EMBL" id="JAUEPP010000002">
    <property type="protein sequence ID" value="KAK3351786.1"/>
    <property type="molecule type" value="Genomic_DNA"/>
</dbReference>
<comment type="caution">
    <text evidence="3">The sequence shown here is derived from an EMBL/GenBank/DDBJ whole genome shotgun (WGS) entry which is preliminary data.</text>
</comment>
<gene>
    <name evidence="3" type="ORF">B0H65DRAFT_459029</name>
</gene>
<organism evidence="3 4">
    <name type="scientific">Neurospora tetraspora</name>
    <dbReference type="NCBI Taxonomy" id="94610"/>
    <lineage>
        <taxon>Eukaryota</taxon>
        <taxon>Fungi</taxon>
        <taxon>Dikarya</taxon>
        <taxon>Ascomycota</taxon>
        <taxon>Pezizomycotina</taxon>
        <taxon>Sordariomycetes</taxon>
        <taxon>Sordariomycetidae</taxon>
        <taxon>Sordariales</taxon>
        <taxon>Sordariaceae</taxon>
        <taxon>Neurospora</taxon>
    </lineage>
</organism>
<feature type="region of interest" description="Disordered" evidence="1">
    <location>
        <begin position="1"/>
        <end position="25"/>
    </location>
</feature>
<evidence type="ECO:0000313" key="3">
    <source>
        <dbReference type="EMBL" id="KAK3351786.1"/>
    </source>
</evidence>
<keyword evidence="2" id="KW-0812">Transmembrane</keyword>
<keyword evidence="4" id="KW-1185">Reference proteome</keyword>
<evidence type="ECO:0000256" key="2">
    <source>
        <dbReference type="SAM" id="Phobius"/>
    </source>
</evidence>
<dbReference type="GeneID" id="87863592"/>
<feature type="compositionally biased region" description="Low complexity" evidence="1">
    <location>
        <begin position="42"/>
        <end position="59"/>
    </location>
</feature>
<name>A0AAE0JM42_9PEZI</name>
<protein>
    <submittedName>
        <fullName evidence="3">Uncharacterized protein</fullName>
    </submittedName>
</protein>
<feature type="region of interest" description="Disordered" evidence="1">
    <location>
        <begin position="42"/>
        <end position="127"/>
    </location>
</feature>
<reference evidence="3" key="1">
    <citation type="journal article" date="2023" name="Mol. Phylogenet. Evol.">
        <title>Genome-scale phylogeny and comparative genomics of the fungal order Sordariales.</title>
        <authorList>
            <person name="Hensen N."/>
            <person name="Bonometti L."/>
            <person name="Westerberg I."/>
            <person name="Brannstrom I.O."/>
            <person name="Guillou S."/>
            <person name="Cros-Aarteil S."/>
            <person name="Calhoun S."/>
            <person name="Haridas S."/>
            <person name="Kuo A."/>
            <person name="Mondo S."/>
            <person name="Pangilinan J."/>
            <person name="Riley R."/>
            <person name="LaButti K."/>
            <person name="Andreopoulos B."/>
            <person name="Lipzen A."/>
            <person name="Chen C."/>
            <person name="Yan M."/>
            <person name="Daum C."/>
            <person name="Ng V."/>
            <person name="Clum A."/>
            <person name="Steindorff A."/>
            <person name="Ohm R.A."/>
            <person name="Martin F."/>
            <person name="Silar P."/>
            <person name="Natvig D.O."/>
            <person name="Lalanne C."/>
            <person name="Gautier V."/>
            <person name="Ament-Velasquez S.L."/>
            <person name="Kruys A."/>
            <person name="Hutchinson M.I."/>
            <person name="Powell A.J."/>
            <person name="Barry K."/>
            <person name="Miller A.N."/>
            <person name="Grigoriev I.V."/>
            <person name="Debuchy R."/>
            <person name="Gladieux P."/>
            <person name="Hiltunen Thoren M."/>
            <person name="Johannesson H."/>
        </authorList>
    </citation>
    <scope>NUCLEOTIDE SEQUENCE</scope>
    <source>
        <strain evidence="3">CBS 560.94</strain>
    </source>
</reference>
<reference evidence="3" key="2">
    <citation type="submission" date="2023-06" db="EMBL/GenBank/DDBJ databases">
        <authorList>
            <consortium name="Lawrence Berkeley National Laboratory"/>
            <person name="Haridas S."/>
            <person name="Hensen N."/>
            <person name="Bonometti L."/>
            <person name="Westerberg I."/>
            <person name="Brannstrom I.O."/>
            <person name="Guillou S."/>
            <person name="Cros-Aarteil S."/>
            <person name="Calhoun S."/>
            <person name="Kuo A."/>
            <person name="Mondo S."/>
            <person name="Pangilinan J."/>
            <person name="Riley R."/>
            <person name="Labutti K."/>
            <person name="Andreopoulos B."/>
            <person name="Lipzen A."/>
            <person name="Chen C."/>
            <person name="Yanf M."/>
            <person name="Daum C."/>
            <person name="Ng V."/>
            <person name="Clum A."/>
            <person name="Steindorff A."/>
            <person name="Ohm R."/>
            <person name="Martin F."/>
            <person name="Silar P."/>
            <person name="Natvig D."/>
            <person name="Lalanne C."/>
            <person name="Gautier V."/>
            <person name="Ament-Velasquez S.L."/>
            <person name="Kruys A."/>
            <person name="Hutchinson M.I."/>
            <person name="Powell A.J."/>
            <person name="Barry K."/>
            <person name="Miller A.N."/>
            <person name="Grigoriev I.V."/>
            <person name="Debuchy R."/>
            <person name="Gladieux P."/>
            <person name="Thoren M.H."/>
            <person name="Johannesson H."/>
        </authorList>
    </citation>
    <scope>NUCLEOTIDE SEQUENCE</scope>
    <source>
        <strain evidence="3">CBS 560.94</strain>
    </source>
</reference>
<feature type="transmembrane region" description="Helical" evidence="2">
    <location>
        <begin position="155"/>
        <end position="178"/>
    </location>
</feature>
<dbReference type="Proteomes" id="UP001278500">
    <property type="component" value="Unassembled WGS sequence"/>
</dbReference>